<sequence length="128" mass="14056">MADTPPTDPDALVRAMCAAWSRLDAEEIASYFTEDAVYHNIPMDPVIGRAAIRDFITGFAAALDGIDFDIHRQTVSGDLVMNERTDTLRGNGRDTELPVMGVFEIADGKIKAWRDYFDMAPIAQAFGG</sequence>
<reference evidence="2 3" key="1">
    <citation type="submission" date="2020-07" db="EMBL/GenBank/DDBJ databases">
        <authorList>
            <person name="Zhuang K."/>
            <person name="Ran Y."/>
        </authorList>
    </citation>
    <scope>NUCLEOTIDE SEQUENCE [LARGE SCALE GENOMIC DNA]</scope>
    <source>
        <strain evidence="2 3">WCH-YHL-001</strain>
    </source>
</reference>
<dbReference type="SUPFAM" id="SSF54427">
    <property type="entry name" value="NTF2-like"/>
    <property type="match status" value="1"/>
</dbReference>
<organism evidence="2 3">
    <name type="scientific">Nocardia huaxiensis</name>
    <dbReference type="NCBI Taxonomy" id="2755382"/>
    <lineage>
        <taxon>Bacteria</taxon>
        <taxon>Bacillati</taxon>
        <taxon>Actinomycetota</taxon>
        <taxon>Actinomycetes</taxon>
        <taxon>Mycobacteriales</taxon>
        <taxon>Nocardiaceae</taxon>
        <taxon>Nocardia</taxon>
    </lineage>
</organism>
<dbReference type="Proteomes" id="UP000515512">
    <property type="component" value="Chromosome"/>
</dbReference>
<dbReference type="NCBIfam" id="TIGR02246">
    <property type="entry name" value="SgcJ/EcaC family oxidoreductase"/>
    <property type="match status" value="1"/>
</dbReference>
<proteinExistence type="predicted"/>
<evidence type="ECO:0000259" key="1">
    <source>
        <dbReference type="Pfam" id="PF12680"/>
    </source>
</evidence>
<evidence type="ECO:0000313" key="2">
    <source>
        <dbReference type="EMBL" id="QLY29956.1"/>
    </source>
</evidence>
<dbReference type="InterPro" id="IPR032710">
    <property type="entry name" value="NTF2-like_dom_sf"/>
</dbReference>
<feature type="domain" description="SnoaL-like" evidence="1">
    <location>
        <begin position="13"/>
        <end position="112"/>
    </location>
</feature>
<evidence type="ECO:0000313" key="3">
    <source>
        <dbReference type="Proteomes" id="UP000515512"/>
    </source>
</evidence>
<keyword evidence="3" id="KW-1185">Reference proteome</keyword>
<protein>
    <submittedName>
        <fullName evidence="2">SgcJ/EcaC family oxidoreductase</fullName>
    </submittedName>
</protein>
<dbReference type="RefSeq" id="WP_181581156.1">
    <property type="nucleotide sequence ID" value="NZ_CP059399.1"/>
</dbReference>
<dbReference type="InterPro" id="IPR011944">
    <property type="entry name" value="Steroid_delta5-4_isomerase"/>
</dbReference>
<gene>
    <name evidence="2" type="ORF">H0264_32905</name>
</gene>
<name>A0A7D6VH50_9NOCA</name>
<dbReference type="KEGG" id="nhu:H0264_32905"/>
<dbReference type="InterPro" id="IPR037401">
    <property type="entry name" value="SnoaL-like"/>
</dbReference>
<dbReference type="Gene3D" id="3.10.450.50">
    <property type="match status" value="1"/>
</dbReference>
<dbReference type="EMBL" id="CP059399">
    <property type="protein sequence ID" value="QLY29956.1"/>
    <property type="molecule type" value="Genomic_DNA"/>
</dbReference>
<dbReference type="AlphaFoldDB" id="A0A7D6VH50"/>
<accession>A0A7D6VH50</accession>
<dbReference type="Pfam" id="PF12680">
    <property type="entry name" value="SnoaL_2"/>
    <property type="match status" value="1"/>
</dbReference>